<feature type="domain" description="Heterokaryon incompatibility" evidence="1">
    <location>
        <begin position="21"/>
        <end position="112"/>
    </location>
</feature>
<dbReference type="STRING" id="1507870.A0A1V8TG07"/>
<sequence length="469" mass="53877">MRLINVDTLDFKRFYKDPPPYVIASHRWADETEETTFQDVIAHRNTASAGYKKLEGFIAHVRSQHRSIKWLWIDTCCIDKTNAVELSEAINSMYKWYRRAEVCLAYLADVRYPDKVLQNIRQDLDLQRLFERSEWFTRGWTLQELVAPRNVIFLAANWRVIGSRGGSTSMLPLEDVIASITHIPWNVLHDAAELESVNAEDRLQWASNRQTTREEDKWYCLYSLLDAPIGANYGEGARRARKRLLVELEDIGSIEKGRAATLAFQFDTIEKAQETLSRARNALSGHDYTLQSHRDMPYIHLYDSVAPRLAMAAIHKSRSEWLSTSVQATRRAVLPIIVEGAAQETLRKARNEIFGHGEPVQASRHLSGATVDGYDLVEEGLFARRQAACDAALPVLVEQDEEDVDQVAPWRECRKSDSDEVEHSFSFPWSSRALNSLAPVGSIDGKRDERFYDLQWQEYKRAKMLSNWI</sequence>
<evidence type="ECO:0000259" key="1">
    <source>
        <dbReference type="Pfam" id="PF06985"/>
    </source>
</evidence>
<evidence type="ECO:0000313" key="2">
    <source>
        <dbReference type="EMBL" id="OQO10188.1"/>
    </source>
</evidence>
<keyword evidence="3" id="KW-1185">Reference proteome</keyword>
<dbReference type="OrthoDB" id="20872at2759"/>
<comment type="caution">
    <text evidence="2">The sequence shown here is derived from an EMBL/GenBank/DDBJ whole genome shotgun (WGS) entry which is preliminary data.</text>
</comment>
<accession>A0A1V8TG07</accession>
<name>A0A1V8TG07_9PEZI</name>
<dbReference type="InterPro" id="IPR010730">
    <property type="entry name" value="HET"/>
</dbReference>
<dbReference type="Pfam" id="PF06985">
    <property type="entry name" value="HET"/>
    <property type="match status" value="1"/>
</dbReference>
<dbReference type="PANTHER" id="PTHR10622">
    <property type="entry name" value="HET DOMAIN-CONTAINING PROTEIN"/>
    <property type="match status" value="1"/>
</dbReference>
<gene>
    <name evidence="2" type="ORF">B0A48_04545</name>
</gene>
<protein>
    <recommendedName>
        <fullName evidence="1">Heterokaryon incompatibility domain-containing protein</fullName>
    </recommendedName>
</protein>
<proteinExistence type="predicted"/>
<dbReference type="AlphaFoldDB" id="A0A1V8TG07"/>
<dbReference type="Proteomes" id="UP000192596">
    <property type="component" value="Unassembled WGS sequence"/>
</dbReference>
<evidence type="ECO:0000313" key="3">
    <source>
        <dbReference type="Proteomes" id="UP000192596"/>
    </source>
</evidence>
<dbReference type="EMBL" id="NAJO01000009">
    <property type="protein sequence ID" value="OQO10188.1"/>
    <property type="molecule type" value="Genomic_DNA"/>
</dbReference>
<dbReference type="PANTHER" id="PTHR10622:SF10">
    <property type="entry name" value="HET DOMAIN-CONTAINING PROTEIN"/>
    <property type="match status" value="1"/>
</dbReference>
<reference evidence="3" key="1">
    <citation type="submission" date="2017-03" db="EMBL/GenBank/DDBJ databases">
        <title>Genomes of endolithic fungi from Antarctica.</title>
        <authorList>
            <person name="Coleine C."/>
            <person name="Masonjones S."/>
            <person name="Stajich J.E."/>
        </authorList>
    </citation>
    <scope>NUCLEOTIDE SEQUENCE [LARGE SCALE GENOMIC DNA]</scope>
    <source>
        <strain evidence="3">CCFEE 5527</strain>
    </source>
</reference>
<organism evidence="2 3">
    <name type="scientific">Cryoendolithus antarcticus</name>
    <dbReference type="NCBI Taxonomy" id="1507870"/>
    <lineage>
        <taxon>Eukaryota</taxon>
        <taxon>Fungi</taxon>
        <taxon>Dikarya</taxon>
        <taxon>Ascomycota</taxon>
        <taxon>Pezizomycotina</taxon>
        <taxon>Dothideomycetes</taxon>
        <taxon>Dothideomycetidae</taxon>
        <taxon>Cladosporiales</taxon>
        <taxon>Cladosporiaceae</taxon>
        <taxon>Cryoendolithus</taxon>
    </lineage>
</organism>
<dbReference type="InParanoid" id="A0A1V8TG07"/>